<sequence length="115" mass="13243">MVCLIPSDSILMLKSKIYRQACIASQKKSSTHSALTAHKWKTYWSFSLTVQSCNIWFQVLHSKISSRSILFQLSPTIFDLDKCVLCFSTVGDIAHFTFGFPNKQFIWKTMGEYTF</sequence>
<dbReference type="Proteomes" id="UP000242414">
    <property type="component" value="Unassembled WGS sequence"/>
</dbReference>
<name>A0A1X0RH37_RHIZD</name>
<evidence type="ECO:0008006" key="2">
    <source>
        <dbReference type="Google" id="ProtNLM"/>
    </source>
</evidence>
<dbReference type="AlphaFoldDB" id="A0A1X0RH37"/>
<gene>
    <name evidence="1" type="ORF">BCV72DRAFT_284333</name>
</gene>
<evidence type="ECO:0000313" key="1">
    <source>
        <dbReference type="EMBL" id="ORE11339.1"/>
    </source>
</evidence>
<dbReference type="EMBL" id="KV921857">
    <property type="protein sequence ID" value="ORE11339.1"/>
    <property type="molecule type" value="Genomic_DNA"/>
</dbReference>
<organism evidence="1">
    <name type="scientific">Rhizopus microsporus var. microsporus</name>
    <dbReference type="NCBI Taxonomy" id="86635"/>
    <lineage>
        <taxon>Eukaryota</taxon>
        <taxon>Fungi</taxon>
        <taxon>Fungi incertae sedis</taxon>
        <taxon>Mucoromycota</taxon>
        <taxon>Mucoromycotina</taxon>
        <taxon>Mucoromycetes</taxon>
        <taxon>Mucorales</taxon>
        <taxon>Mucorineae</taxon>
        <taxon>Rhizopodaceae</taxon>
        <taxon>Rhizopus</taxon>
    </lineage>
</organism>
<accession>A0A1X0RH37</accession>
<proteinExistence type="predicted"/>
<reference evidence="1" key="1">
    <citation type="journal article" date="2016" name="Proc. Natl. Acad. Sci. U.S.A.">
        <title>Lipid metabolic changes in an early divergent fungus govern the establishment of a mutualistic symbiosis with endobacteria.</title>
        <authorList>
            <person name="Lastovetsky O.A."/>
            <person name="Gaspar M.L."/>
            <person name="Mondo S.J."/>
            <person name="LaButti K.M."/>
            <person name="Sandor L."/>
            <person name="Grigoriev I.V."/>
            <person name="Henry S.A."/>
            <person name="Pawlowska T.E."/>
        </authorList>
    </citation>
    <scope>NUCLEOTIDE SEQUENCE [LARGE SCALE GENOMIC DNA]</scope>
    <source>
        <strain evidence="1">ATCC 52814</strain>
    </source>
</reference>
<dbReference type="VEuPathDB" id="FungiDB:BCV72DRAFT_284333"/>
<protein>
    <recommendedName>
        <fullName evidence="2">Reverse transcriptase zinc-binding domain-containing protein</fullName>
    </recommendedName>
</protein>